<dbReference type="NCBIfam" id="TIGR00254">
    <property type="entry name" value="GGDEF"/>
    <property type="match status" value="1"/>
</dbReference>
<dbReference type="NCBIfam" id="TIGR00229">
    <property type="entry name" value="sensory_box"/>
    <property type="match status" value="1"/>
</dbReference>
<dbReference type="PANTHER" id="PTHR44757">
    <property type="entry name" value="DIGUANYLATE CYCLASE DGCP"/>
    <property type="match status" value="1"/>
</dbReference>
<dbReference type="PROSITE" id="PS50883">
    <property type="entry name" value="EAL"/>
    <property type="match status" value="1"/>
</dbReference>
<dbReference type="SMART" id="SM00267">
    <property type="entry name" value="GGDEF"/>
    <property type="match status" value="1"/>
</dbReference>
<evidence type="ECO:0000259" key="4">
    <source>
        <dbReference type="PROSITE" id="PS50883"/>
    </source>
</evidence>
<dbReference type="Gene3D" id="3.30.70.270">
    <property type="match status" value="1"/>
</dbReference>
<dbReference type="SUPFAM" id="SSF55073">
    <property type="entry name" value="Nucleotide cyclase"/>
    <property type="match status" value="1"/>
</dbReference>
<accession>A0ABT5JXM8</accession>
<feature type="domain" description="PAC" evidence="3">
    <location>
        <begin position="125"/>
        <end position="177"/>
    </location>
</feature>
<name>A0ABT5JXM8_9BURK</name>
<proteinExistence type="predicted"/>
<dbReference type="CDD" id="cd01948">
    <property type="entry name" value="EAL"/>
    <property type="match status" value="1"/>
</dbReference>
<dbReference type="EMBL" id="JAQQXR010000001">
    <property type="protein sequence ID" value="MDC8756791.1"/>
    <property type="molecule type" value="Genomic_DNA"/>
</dbReference>
<keyword evidence="7" id="KW-1185">Reference proteome</keyword>
<evidence type="ECO:0000313" key="7">
    <source>
        <dbReference type="Proteomes" id="UP001221208"/>
    </source>
</evidence>
<dbReference type="PROSITE" id="PS50887">
    <property type="entry name" value="GGDEF"/>
    <property type="match status" value="1"/>
</dbReference>
<dbReference type="PANTHER" id="PTHR44757:SF2">
    <property type="entry name" value="BIOFILM ARCHITECTURE MAINTENANCE PROTEIN MBAA"/>
    <property type="match status" value="1"/>
</dbReference>
<dbReference type="CDD" id="cd00130">
    <property type="entry name" value="PAS"/>
    <property type="match status" value="1"/>
</dbReference>
<sequence>MTSDQYPAPRPGHDGPEAQQLLDELRLRHRALEAENAALRLAHDAAKRSEQALRLAASVFAHAREGIMVTDLSGTIVEVNDTFSQITGYSREEALGQNPRMLKSGRQPAEFYTEMWRALVDDGHWCGEAWNRRKDGEFYAQKVTVSAVRDAAGATQNYVALFTDITHMKQHAQQIEHIAHFDALTGLPNRVLLGDRLQQAIAHSQRHQQSLAVVYLDLDGFKAINDRHGHKTGDELLIGVAQRLKAALREGDTIARIGGDEFVAVLVELDQPQDCEPVLARLLQAAAAPLRVEQLELRVSASVGVTLYPQDGADADLLMRHADQAMYQAKQAGKNRYHLFDVSRDEAARQHRDALEHIRRALERGEFVLYYQPKVNMKTGAIIGAEALIRWQHPERGLLPPGAFLPAVETHPLGVRLGEWVIASALRQISEWRRGGLQITVSVNVGAHQLQRPNFLARLSALLDAQPDVPAHCLELEILETSALGDMALVSELMHDCRALGVQFALDDFGTGYSSLTYLKRLPAELLKIDQSFVRGMLEDSDSLAIIDGVVGLATAFRRQVIAEGVETVAHGELLLPLGCELAQGYGIARPMPAAELPGWAATWRPDPAWTAWRNRPARRDDVAVVFAEVEHNHWLRGIENFLAGARDAAPPTTARSCHFSRWHASEGQVRYGAHPHFPPLIALHEQLHMQGHELVTLYSAGQDGHMAVRLAQLHALRDELIDGLRRLVRDGEELRPAPPLSASRI</sequence>
<dbReference type="CDD" id="cd01949">
    <property type="entry name" value="GGDEF"/>
    <property type="match status" value="1"/>
</dbReference>
<dbReference type="SMART" id="SM00052">
    <property type="entry name" value="EAL"/>
    <property type="match status" value="1"/>
</dbReference>
<dbReference type="InterPro" id="IPR052155">
    <property type="entry name" value="Biofilm_reg_signaling"/>
</dbReference>
<dbReference type="InterPro" id="IPR029787">
    <property type="entry name" value="Nucleotide_cyclase"/>
</dbReference>
<dbReference type="InterPro" id="IPR001633">
    <property type="entry name" value="EAL_dom"/>
</dbReference>
<dbReference type="InterPro" id="IPR000160">
    <property type="entry name" value="GGDEF_dom"/>
</dbReference>
<protein>
    <submittedName>
        <fullName evidence="6">EAL domain-containing protein</fullName>
    </submittedName>
</protein>
<dbReference type="Gene3D" id="3.30.450.20">
    <property type="entry name" value="PAS domain"/>
    <property type="match status" value="1"/>
</dbReference>
<dbReference type="PROSITE" id="PS50112">
    <property type="entry name" value="PAS"/>
    <property type="match status" value="1"/>
</dbReference>
<comment type="caution">
    <text evidence="6">The sequence shown here is derived from an EMBL/GenBank/DDBJ whole genome shotgun (WGS) entry which is preliminary data.</text>
</comment>
<keyword evidence="1" id="KW-0175">Coiled coil</keyword>
<feature type="domain" description="GGDEF" evidence="5">
    <location>
        <begin position="209"/>
        <end position="342"/>
    </location>
</feature>
<dbReference type="SUPFAM" id="SSF55785">
    <property type="entry name" value="PYP-like sensor domain (PAS domain)"/>
    <property type="match status" value="1"/>
</dbReference>
<feature type="coiled-coil region" evidence="1">
    <location>
        <begin position="22"/>
        <end position="49"/>
    </location>
</feature>
<feature type="domain" description="PAS" evidence="2">
    <location>
        <begin position="49"/>
        <end position="98"/>
    </location>
</feature>
<dbReference type="Pfam" id="PF00990">
    <property type="entry name" value="GGDEF"/>
    <property type="match status" value="1"/>
</dbReference>
<dbReference type="PROSITE" id="PS50113">
    <property type="entry name" value="PAC"/>
    <property type="match status" value="1"/>
</dbReference>
<evidence type="ECO:0000259" key="2">
    <source>
        <dbReference type="PROSITE" id="PS50112"/>
    </source>
</evidence>
<evidence type="ECO:0000259" key="3">
    <source>
        <dbReference type="PROSITE" id="PS50113"/>
    </source>
</evidence>
<dbReference type="Proteomes" id="UP001221208">
    <property type="component" value="Unassembled WGS sequence"/>
</dbReference>
<dbReference type="SUPFAM" id="SSF141868">
    <property type="entry name" value="EAL domain-like"/>
    <property type="match status" value="1"/>
</dbReference>
<organism evidence="6 7">
    <name type="scientific">Janthinobacterium fluminis</name>
    <dbReference type="NCBI Taxonomy" id="2987524"/>
    <lineage>
        <taxon>Bacteria</taxon>
        <taxon>Pseudomonadati</taxon>
        <taxon>Pseudomonadota</taxon>
        <taxon>Betaproteobacteria</taxon>
        <taxon>Burkholderiales</taxon>
        <taxon>Oxalobacteraceae</taxon>
        <taxon>Janthinobacterium</taxon>
    </lineage>
</organism>
<dbReference type="Pfam" id="PF13426">
    <property type="entry name" value="PAS_9"/>
    <property type="match status" value="1"/>
</dbReference>
<dbReference type="InterPro" id="IPR000014">
    <property type="entry name" value="PAS"/>
</dbReference>
<dbReference type="InterPro" id="IPR000700">
    <property type="entry name" value="PAS-assoc_C"/>
</dbReference>
<dbReference type="Gene3D" id="3.20.20.450">
    <property type="entry name" value="EAL domain"/>
    <property type="match status" value="1"/>
</dbReference>
<evidence type="ECO:0000313" key="6">
    <source>
        <dbReference type="EMBL" id="MDC8756791.1"/>
    </source>
</evidence>
<dbReference type="InterPro" id="IPR035965">
    <property type="entry name" value="PAS-like_dom_sf"/>
</dbReference>
<dbReference type="RefSeq" id="WP_273669425.1">
    <property type="nucleotide sequence ID" value="NZ_JAQQXR010000001.1"/>
</dbReference>
<dbReference type="InterPro" id="IPR035919">
    <property type="entry name" value="EAL_sf"/>
</dbReference>
<dbReference type="InterPro" id="IPR043128">
    <property type="entry name" value="Rev_trsase/Diguanyl_cyclase"/>
</dbReference>
<dbReference type="SMART" id="SM00091">
    <property type="entry name" value="PAS"/>
    <property type="match status" value="1"/>
</dbReference>
<gene>
    <name evidence="6" type="ORF">OIK44_04225</name>
</gene>
<feature type="domain" description="EAL" evidence="4">
    <location>
        <begin position="351"/>
        <end position="605"/>
    </location>
</feature>
<dbReference type="Pfam" id="PF00563">
    <property type="entry name" value="EAL"/>
    <property type="match status" value="1"/>
</dbReference>
<dbReference type="Gene3D" id="1.20.120.30">
    <property type="entry name" value="Aspartate receptor, ligand-binding domain"/>
    <property type="match status" value="1"/>
</dbReference>
<reference evidence="6 7" key="1">
    <citation type="submission" date="2022-10" db="EMBL/GenBank/DDBJ databases">
        <title>Janthinobacterium sp. hw3 Genome sequencing.</title>
        <authorList>
            <person name="Park S."/>
        </authorList>
    </citation>
    <scope>NUCLEOTIDE SEQUENCE [LARGE SCALE GENOMIC DNA]</scope>
    <source>
        <strain evidence="7">hw3</strain>
    </source>
</reference>
<evidence type="ECO:0000259" key="5">
    <source>
        <dbReference type="PROSITE" id="PS50887"/>
    </source>
</evidence>
<evidence type="ECO:0000256" key="1">
    <source>
        <dbReference type="SAM" id="Coils"/>
    </source>
</evidence>